<dbReference type="AlphaFoldDB" id="A0A1I4Z7D8"/>
<comment type="subcellular location">
    <subcellularLocation>
        <location evidence="1">Cell membrane</location>
        <topology evidence="1">Multi-pass membrane protein</topology>
    </subcellularLocation>
</comment>
<dbReference type="EMBL" id="FOUY01000014">
    <property type="protein sequence ID" value="SFN46195.1"/>
    <property type="molecule type" value="Genomic_DNA"/>
</dbReference>
<organism evidence="11 12">
    <name type="scientific">Pseudonocardia ammonioxydans</name>
    <dbReference type="NCBI Taxonomy" id="260086"/>
    <lineage>
        <taxon>Bacteria</taxon>
        <taxon>Bacillati</taxon>
        <taxon>Actinomycetota</taxon>
        <taxon>Actinomycetes</taxon>
        <taxon>Pseudonocardiales</taxon>
        <taxon>Pseudonocardiaceae</taxon>
        <taxon>Pseudonocardia</taxon>
    </lineage>
</organism>
<feature type="domain" description="Glycosyltransferase RgtA/B/C/D-like" evidence="10">
    <location>
        <begin position="69"/>
        <end position="229"/>
    </location>
</feature>
<dbReference type="OrthoDB" id="5166595at2"/>
<keyword evidence="12" id="KW-1185">Reference proteome</keyword>
<evidence type="ECO:0000256" key="7">
    <source>
        <dbReference type="ARBA" id="ARBA00023136"/>
    </source>
</evidence>
<sequence>MTSTAPGSPRRSRRPRHPPIGRFATVPVTAIAGIVAVVHLALAAVPRRWFDEDLMLAIGRHHLDWGAVDQPPLTPLLARLADTVAPGSPVVLAVPAVLATAGTVLLTALLVRELGGDPRAQTLAALGPGTGVAAAQFGHWLTPYTLEPALWAVIFWLLLRWTRTRDPRLLLALGPVVGVTALTRFQVMALGVAVVVAVALTGPRALLRAPAFWAGAVIALLVAAPTLAWQAANGWPQLAMADAVATENALIYGGPLVVALHGLAVAGPLTLGLAACGLAGLWRDPRWHDHRFAGVAFVLLAVAVVLTSGRHYYLLPAYPVLVAIGAVALQHRREAGRARAAWPAVTLGVVLAAGALASSVLLASPRFADALVAETVRVHRELTPGQRDRTALGANPYVYATHLDAAPPELGLPPATGSNRAYGWFAPPPEHQDRLLLVGDPGPFRPWFTGARALTTVTAPTPLGTYGGLVPESATIWLLEGRTAPWAEIRLAARDLLVVPPG</sequence>
<feature type="transmembrane region" description="Helical" evidence="9">
    <location>
        <begin position="90"/>
        <end position="111"/>
    </location>
</feature>
<feature type="transmembrane region" description="Helical" evidence="9">
    <location>
        <begin position="181"/>
        <end position="200"/>
    </location>
</feature>
<evidence type="ECO:0000313" key="12">
    <source>
        <dbReference type="Proteomes" id="UP000199614"/>
    </source>
</evidence>
<dbReference type="InterPro" id="IPR050297">
    <property type="entry name" value="LipidA_mod_glycosyltrf_83"/>
</dbReference>
<feature type="transmembrane region" description="Helical" evidence="9">
    <location>
        <begin position="20"/>
        <end position="45"/>
    </location>
</feature>
<dbReference type="Pfam" id="PF13231">
    <property type="entry name" value="PMT_2"/>
    <property type="match status" value="1"/>
</dbReference>
<keyword evidence="3 11" id="KW-0328">Glycosyltransferase</keyword>
<gene>
    <name evidence="11" type="ORF">SAMN05216207_1014145</name>
</gene>
<name>A0A1I4Z7D8_PSUAM</name>
<feature type="transmembrane region" description="Helical" evidence="9">
    <location>
        <begin position="212"/>
        <end position="232"/>
    </location>
</feature>
<evidence type="ECO:0000256" key="4">
    <source>
        <dbReference type="ARBA" id="ARBA00022679"/>
    </source>
</evidence>
<evidence type="ECO:0000313" key="11">
    <source>
        <dbReference type="EMBL" id="SFN46195.1"/>
    </source>
</evidence>
<feature type="transmembrane region" description="Helical" evidence="9">
    <location>
        <begin position="290"/>
        <end position="306"/>
    </location>
</feature>
<evidence type="ECO:0000256" key="9">
    <source>
        <dbReference type="SAM" id="Phobius"/>
    </source>
</evidence>
<dbReference type="GO" id="GO:0016763">
    <property type="term" value="F:pentosyltransferase activity"/>
    <property type="evidence" value="ECO:0007669"/>
    <property type="project" value="TreeGrafter"/>
</dbReference>
<feature type="compositionally biased region" description="Basic residues" evidence="8">
    <location>
        <begin position="10"/>
        <end position="19"/>
    </location>
</feature>
<evidence type="ECO:0000256" key="5">
    <source>
        <dbReference type="ARBA" id="ARBA00022692"/>
    </source>
</evidence>
<proteinExistence type="predicted"/>
<evidence type="ECO:0000256" key="1">
    <source>
        <dbReference type="ARBA" id="ARBA00004651"/>
    </source>
</evidence>
<accession>A0A1I4Z7D8</accession>
<dbReference type="InterPro" id="IPR038731">
    <property type="entry name" value="RgtA/B/C-like"/>
</dbReference>
<evidence type="ECO:0000256" key="2">
    <source>
        <dbReference type="ARBA" id="ARBA00022475"/>
    </source>
</evidence>
<evidence type="ECO:0000256" key="6">
    <source>
        <dbReference type="ARBA" id="ARBA00022989"/>
    </source>
</evidence>
<feature type="transmembrane region" description="Helical" evidence="9">
    <location>
        <begin position="312"/>
        <end position="329"/>
    </location>
</feature>
<dbReference type="Proteomes" id="UP000199614">
    <property type="component" value="Unassembled WGS sequence"/>
</dbReference>
<evidence type="ECO:0000256" key="8">
    <source>
        <dbReference type="SAM" id="MobiDB-lite"/>
    </source>
</evidence>
<dbReference type="STRING" id="260086.SAMN05216207_1014145"/>
<dbReference type="PANTHER" id="PTHR33908:SF11">
    <property type="entry name" value="MEMBRANE PROTEIN"/>
    <property type="match status" value="1"/>
</dbReference>
<feature type="transmembrane region" description="Helical" evidence="9">
    <location>
        <begin position="252"/>
        <end position="278"/>
    </location>
</feature>
<evidence type="ECO:0000259" key="10">
    <source>
        <dbReference type="Pfam" id="PF13231"/>
    </source>
</evidence>
<dbReference type="PANTHER" id="PTHR33908">
    <property type="entry name" value="MANNOSYLTRANSFERASE YKCB-RELATED"/>
    <property type="match status" value="1"/>
</dbReference>
<keyword evidence="5 9" id="KW-0812">Transmembrane</keyword>
<keyword evidence="7 9" id="KW-0472">Membrane</keyword>
<feature type="transmembrane region" description="Helical" evidence="9">
    <location>
        <begin position="144"/>
        <end position="161"/>
    </location>
</feature>
<keyword evidence="6 9" id="KW-1133">Transmembrane helix</keyword>
<reference evidence="11 12" key="1">
    <citation type="submission" date="2016-10" db="EMBL/GenBank/DDBJ databases">
        <authorList>
            <person name="de Groot N.N."/>
        </authorList>
    </citation>
    <scope>NUCLEOTIDE SEQUENCE [LARGE SCALE GENOMIC DNA]</scope>
    <source>
        <strain evidence="11 12">CGMCC 4.1877</strain>
    </source>
</reference>
<keyword evidence="4 11" id="KW-0808">Transferase</keyword>
<feature type="region of interest" description="Disordered" evidence="8">
    <location>
        <begin position="1"/>
        <end position="21"/>
    </location>
</feature>
<evidence type="ECO:0000256" key="3">
    <source>
        <dbReference type="ARBA" id="ARBA00022676"/>
    </source>
</evidence>
<protein>
    <submittedName>
        <fullName evidence="11">Dolichyl-phosphate-mannose-protein mannosyltransferase</fullName>
    </submittedName>
</protein>
<keyword evidence="2" id="KW-1003">Cell membrane</keyword>
<dbReference type="GO" id="GO:0005886">
    <property type="term" value="C:plasma membrane"/>
    <property type="evidence" value="ECO:0007669"/>
    <property type="project" value="UniProtKB-SubCell"/>
</dbReference>
<dbReference type="GO" id="GO:0009103">
    <property type="term" value="P:lipopolysaccharide biosynthetic process"/>
    <property type="evidence" value="ECO:0007669"/>
    <property type="project" value="UniProtKB-ARBA"/>
</dbReference>
<feature type="transmembrane region" description="Helical" evidence="9">
    <location>
        <begin position="341"/>
        <end position="363"/>
    </location>
</feature>